<accession>A0AAX3WW47</accession>
<gene>
    <name evidence="2" type="ORF">QNH24_02075</name>
</gene>
<dbReference type="AlphaFoldDB" id="A0AAX3WW47"/>
<dbReference type="RefSeq" id="WP_283870528.1">
    <property type="nucleotide sequence ID" value="NZ_CP126101.1"/>
</dbReference>
<evidence type="ECO:0000313" key="3">
    <source>
        <dbReference type="Proteomes" id="UP001178322"/>
    </source>
</evidence>
<feature type="compositionally biased region" description="Basic and acidic residues" evidence="1">
    <location>
        <begin position="57"/>
        <end position="70"/>
    </location>
</feature>
<sequence>MYKVINRFKEKYHDDHIYEVGDPYPADGKKLVKTRAEALTKVHEEYNVAFLKAVEEPKKASTRPVSKELPTDEESDE</sequence>
<dbReference type="Proteomes" id="UP001178322">
    <property type="component" value="Chromosome"/>
</dbReference>
<dbReference type="EMBL" id="CP126101">
    <property type="protein sequence ID" value="WHY52041.1"/>
    <property type="molecule type" value="Genomic_DNA"/>
</dbReference>
<organism evidence="2 3">
    <name type="scientific">Lysinibacillus pakistanensis</name>
    <dbReference type="NCBI Taxonomy" id="759811"/>
    <lineage>
        <taxon>Bacteria</taxon>
        <taxon>Bacillati</taxon>
        <taxon>Bacillota</taxon>
        <taxon>Bacilli</taxon>
        <taxon>Bacillales</taxon>
        <taxon>Bacillaceae</taxon>
        <taxon>Lysinibacillus</taxon>
    </lineage>
</organism>
<evidence type="ECO:0000313" key="2">
    <source>
        <dbReference type="EMBL" id="WHY52041.1"/>
    </source>
</evidence>
<evidence type="ECO:0000256" key="1">
    <source>
        <dbReference type="SAM" id="MobiDB-lite"/>
    </source>
</evidence>
<protein>
    <submittedName>
        <fullName evidence="2">Uncharacterized protein</fullName>
    </submittedName>
</protein>
<feature type="region of interest" description="Disordered" evidence="1">
    <location>
        <begin position="57"/>
        <end position="77"/>
    </location>
</feature>
<proteinExistence type="predicted"/>
<name>A0AAX3WW47_9BACI</name>
<reference evidence="2" key="1">
    <citation type="submission" date="2023-05" db="EMBL/GenBank/DDBJ databases">
        <title>Comparative genomics of Bacillaceae isolates and their secondary metabolite potential.</title>
        <authorList>
            <person name="Song L."/>
            <person name="Nielsen L.J."/>
            <person name="Mohite O."/>
            <person name="Xu X."/>
            <person name="Weber T."/>
            <person name="Kovacs A.T."/>
        </authorList>
    </citation>
    <scope>NUCLEOTIDE SEQUENCE</scope>
    <source>
        <strain evidence="2">LY1</strain>
    </source>
</reference>